<evidence type="ECO:0000256" key="9">
    <source>
        <dbReference type="ARBA" id="ARBA00022982"/>
    </source>
</evidence>
<dbReference type="GO" id="GO:0045271">
    <property type="term" value="C:respiratory chain complex I"/>
    <property type="evidence" value="ECO:0007669"/>
    <property type="project" value="InterPro"/>
</dbReference>
<evidence type="ECO:0000256" key="11">
    <source>
        <dbReference type="ARBA" id="ARBA00023136"/>
    </source>
</evidence>
<evidence type="ECO:0008006" key="14">
    <source>
        <dbReference type="Google" id="ProtNLM"/>
    </source>
</evidence>
<evidence type="ECO:0000256" key="5">
    <source>
        <dbReference type="ARBA" id="ARBA00022448"/>
    </source>
</evidence>
<keyword evidence="10" id="KW-0496">Mitochondrion</keyword>
<keyword evidence="13" id="KW-1185">Reference proteome</keyword>
<evidence type="ECO:0000256" key="10">
    <source>
        <dbReference type="ARBA" id="ARBA00023128"/>
    </source>
</evidence>
<evidence type="ECO:0000256" key="8">
    <source>
        <dbReference type="ARBA" id="ARBA00022946"/>
    </source>
</evidence>
<evidence type="ECO:0000256" key="2">
    <source>
        <dbReference type="ARBA" id="ARBA00004443"/>
    </source>
</evidence>
<protein>
    <recommendedName>
        <fullName evidence="14">NADH dehydrogenase [ubiquinone] 1 beta subcomplex subunit 2, mitochondrial</fullName>
    </recommendedName>
</protein>
<dbReference type="GO" id="GO:0005743">
    <property type="term" value="C:mitochondrial inner membrane"/>
    <property type="evidence" value="ECO:0007669"/>
    <property type="project" value="UniProtKB-SubCell"/>
</dbReference>
<comment type="caution">
    <text evidence="12">The sequence shown here is derived from an EMBL/GenBank/DDBJ whole genome shotgun (WGS) entry which is preliminary data.</text>
</comment>
<dbReference type="GO" id="GO:0032981">
    <property type="term" value="P:mitochondrial respiratory chain complex I assembly"/>
    <property type="evidence" value="ECO:0007669"/>
    <property type="project" value="TreeGrafter"/>
</dbReference>
<evidence type="ECO:0000256" key="4">
    <source>
        <dbReference type="ARBA" id="ARBA00011533"/>
    </source>
</evidence>
<evidence type="ECO:0000256" key="6">
    <source>
        <dbReference type="ARBA" id="ARBA00022660"/>
    </source>
</evidence>
<organism evidence="12 13">
    <name type="scientific">Ridgeia piscesae</name>
    <name type="common">Tubeworm</name>
    <dbReference type="NCBI Taxonomy" id="27915"/>
    <lineage>
        <taxon>Eukaryota</taxon>
        <taxon>Metazoa</taxon>
        <taxon>Spiralia</taxon>
        <taxon>Lophotrochozoa</taxon>
        <taxon>Annelida</taxon>
        <taxon>Polychaeta</taxon>
        <taxon>Sedentaria</taxon>
        <taxon>Canalipalpata</taxon>
        <taxon>Sabellida</taxon>
        <taxon>Siboglinidae</taxon>
        <taxon>Ridgeia</taxon>
    </lineage>
</organism>
<evidence type="ECO:0000313" key="13">
    <source>
        <dbReference type="Proteomes" id="UP001209878"/>
    </source>
</evidence>
<dbReference type="AlphaFoldDB" id="A0AAD9P5Y3"/>
<keyword evidence="8" id="KW-0809">Transit peptide</keyword>
<reference evidence="12" key="1">
    <citation type="journal article" date="2023" name="Mol. Biol. Evol.">
        <title>Third-Generation Sequencing Reveals the Adaptive Role of the Epigenome in Three Deep-Sea Polychaetes.</title>
        <authorList>
            <person name="Perez M."/>
            <person name="Aroh O."/>
            <person name="Sun Y."/>
            <person name="Lan Y."/>
            <person name="Juniper S.K."/>
            <person name="Young C.R."/>
            <person name="Angers B."/>
            <person name="Qian P.Y."/>
        </authorList>
    </citation>
    <scope>NUCLEOTIDE SEQUENCE</scope>
    <source>
        <strain evidence="12">R07B-5</strain>
    </source>
</reference>
<sequence length="97" mass="11483">MSVFASLRNAPKLLATRNVRRVIPIRRSHDDVWTYRQPVKKPGKVPTIMAETLMAGMWYWMFYHLWYEWGHMVGHFDYPDPSKWTDAELGIPSDSDE</sequence>
<keyword evidence="5" id="KW-0813">Transport</keyword>
<keyword evidence="11" id="KW-0472">Membrane</keyword>
<dbReference type="PANTHER" id="PTHR15223">
    <property type="entry name" value="NADH-UBIQUINONE OXIDOREDUCTASE AGGG SUBUNIT"/>
    <property type="match status" value="1"/>
</dbReference>
<evidence type="ECO:0000313" key="12">
    <source>
        <dbReference type="EMBL" id="KAK2188740.1"/>
    </source>
</evidence>
<proteinExistence type="inferred from homology"/>
<keyword evidence="6" id="KW-0679">Respiratory chain</keyword>
<name>A0AAD9P5Y3_RIDPI</name>
<accession>A0AAD9P5Y3</accession>
<gene>
    <name evidence="12" type="ORF">NP493_123g01000</name>
</gene>
<dbReference type="Pfam" id="PF14813">
    <property type="entry name" value="NADH_B2"/>
    <property type="match status" value="1"/>
</dbReference>
<evidence type="ECO:0000256" key="3">
    <source>
        <dbReference type="ARBA" id="ARBA00005923"/>
    </source>
</evidence>
<keyword evidence="7" id="KW-0999">Mitochondrion inner membrane</keyword>
<dbReference type="EMBL" id="JAODUO010000123">
    <property type="protein sequence ID" value="KAK2188740.1"/>
    <property type="molecule type" value="Genomic_DNA"/>
</dbReference>
<dbReference type="PANTHER" id="PTHR15223:SF1">
    <property type="entry name" value="NADH DEHYDROGENASE [UBIQUINONE] 1 BETA SUBCOMPLEX SUBUNIT 2, MITOCHONDRIAL"/>
    <property type="match status" value="1"/>
</dbReference>
<evidence type="ECO:0000256" key="7">
    <source>
        <dbReference type="ARBA" id="ARBA00022792"/>
    </source>
</evidence>
<keyword evidence="9" id="KW-0249">Electron transport</keyword>
<dbReference type="Proteomes" id="UP001209878">
    <property type="component" value="Unassembled WGS sequence"/>
</dbReference>
<comment type="subcellular location">
    <subcellularLocation>
        <location evidence="2">Mitochondrion inner membrane</location>
        <topology evidence="2">Peripheral membrane protein</topology>
        <orientation evidence="2">Matrix side</orientation>
    </subcellularLocation>
</comment>
<comment type="subunit">
    <text evidence="4">Complex I is composed of 45 different subunits.</text>
</comment>
<comment type="similarity">
    <text evidence="3">Belongs to the complex I NDUFB2 subunit family.</text>
</comment>
<dbReference type="InterPro" id="IPR026627">
    <property type="entry name" value="NDUFB2_animal"/>
</dbReference>
<evidence type="ECO:0000256" key="1">
    <source>
        <dbReference type="ARBA" id="ARBA00003195"/>
    </source>
</evidence>
<comment type="function">
    <text evidence="1">Accessory subunit of the mitochondrial membrane respiratory chain NADH dehydrogenase (Complex I), that is believed not to be involved in catalysis. Complex I functions in the transfer of electrons from NADH to the respiratory chain. The immediate electron acceptor for the enzyme is believed to be ubiquinone.</text>
</comment>